<comment type="caution">
    <text evidence="1">The sequence shown here is derived from an EMBL/GenBank/DDBJ whole genome shotgun (WGS) entry which is preliminary data.</text>
</comment>
<keyword evidence="2" id="KW-1185">Reference proteome</keyword>
<reference evidence="1" key="1">
    <citation type="submission" date="2019-04" db="EMBL/GenBank/DDBJ databases">
        <title>Microbes associate with the intestines of laboratory mice.</title>
        <authorList>
            <person name="Navarre W."/>
            <person name="Wong E."/>
            <person name="Huang K."/>
            <person name="Tropini C."/>
            <person name="Ng K."/>
            <person name="Yu B."/>
        </authorList>
    </citation>
    <scope>NUCLEOTIDE SEQUENCE</scope>
    <source>
        <strain evidence="1">NM09_H32</strain>
    </source>
</reference>
<organism evidence="1 2">
    <name type="scientific">Dubosiella muris</name>
    <dbReference type="NCBI Taxonomy" id="3038133"/>
    <lineage>
        <taxon>Bacteria</taxon>
        <taxon>Bacillati</taxon>
        <taxon>Bacillota</taxon>
        <taxon>Erysipelotrichia</taxon>
        <taxon>Erysipelotrichales</taxon>
        <taxon>Erysipelotrichaceae</taxon>
        <taxon>Dubosiella</taxon>
    </lineage>
</organism>
<dbReference type="Proteomes" id="UP000308836">
    <property type="component" value="Unassembled WGS sequence"/>
</dbReference>
<dbReference type="EMBL" id="SRYG01000002">
    <property type="protein sequence ID" value="TGY67067.1"/>
    <property type="molecule type" value="Genomic_DNA"/>
</dbReference>
<name>A0AC61RCT0_9FIRM</name>
<evidence type="ECO:0000313" key="2">
    <source>
        <dbReference type="Proteomes" id="UP000308836"/>
    </source>
</evidence>
<evidence type="ECO:0000313" key="1">
    <source>
        <dbReference type="EMBL" id="TGY67067.1"/>
    </source>
</evidence>
<protein>
    <submittedName>
        <fullName evidence="1">Uncharacterized protein</fullName>
    </submittedName>
</protein>
<sequence length="316" mass="34549">MKQTKIFGFAAGIALGFNAFAPVFAADQNVNNSMPHSPMAYYEAAYKDETSLTSIVEEAFHKNLKQYTLKETENGLCYLLDDAIIDIQGIDLDKEGYQIVKMAMKSRTAKVGENKPTNTLSSEKEIVSVKNAVIDVRDGQAPTIRVPEVVKTTENQTLDLNEHIEASDNSGQVELTVDESIDYAKPGEYTVNIEAKDASGNVTKSAMKVVVEKDDFYDRIAQAALSQVGRYKDCTMLVTNALKAVGIDFHGWPEEYAQLGSYTNNPVPGDIIIYSGHVALYIGDGQAVHGGWLGNQTVVTSVECDKPLIGYVHVAH</sequence>
<gene>
    <name evidence="1" type="ORF">E5336_01235</name>
</gene>
<accession>A0AC61RCT0</accession>
<proteinExistence type="predicted"/>